<accession>A0AAU9K3R3</accession>
<evidence type="ECO:0000313" key="1">
    <source>
        <dbReference type="EMBL" id="CAG9332871.1"/>
    </source>
</evidence>
<dbReference type="EMBL" id="CAJZBQ010000055">
    <property type="protein sequence ID" value="CAG9332871.1"/>
    <property type="molecule type" value="Genomic_DNA"/>
</dbReference>
<reference evidence="1" key="1">
    <citation type="submission" date="2021-09" db="EMBL/GenBank/DDBJ databases">
        <authorList>
            <consortium name="AG Swart"/>
            <person name="Singh M."/>
            <person name="Singh A."/>
            <person name="Seah K."/>
            <person name="Emmerich C."/>
        </authorList>
    </citation>
    <scope>NUCLEOTIDE SEQUENCE</scope>
    <source>
        <strain evidence="1">ATCC30299</strain>
    </source>
</reference>
<comment type="caution">
    <text evidence="1">The sequence shown here is derived from an EMBL/GenBank/DDBJ whole genome shotgun (WGS) entry which is preliminary data.</text>
</comment>
<keyword evidence="2" id="KW-1185">Reference proteome</keyword>
<dbReference type="AlphaFoldDB" id="A0AAU9K3R3"/>
<protein>
    <submittedName>
        <fullName evidence="1">Uncharacterized protein</fullName>
    </submittedName>
</protein>
<sequence length="313" mass="35994">MKPTITKGLYKSLRELPPNELVMNLIEISKQHKAVMGGGIRESILKSFEDLINENKLKNLDFARLANIPKLCDRIELYNVQFYMIIANEIQNKLHQCNDKVFYYLSDIAYYYTNFKHFMNPSFYRSLENHALSLIDKAALNNIISVSVNLNKNIELSDDWIAAFEKNYISKHQTVGVKDLGLIGTFLTSCPSVGKNEKFNEAFLGDVRTLKDNLWMINIAQVVGGIGKKGIKCDELIEDLHKKAIEMIPKSQPTVVKEVGRAFEAFDRQLEVPFYTHVRHAHQKTESNTIKRNIRFLEEQYDYGAYSSGSEDR</sequence>
<proteinExistence type="predicted"/>
<dbReference type="Proteomes" id="UP001162131">
    <property type="component" value="Unassembled WGS sequence"/>
</dbReference>
<name>A0AAU9K3R3_9CILI</name>
<gene>
    <name evidence="1" type="ORF">BSTOLATCC_MIC57157</name>
</gene>
<organism evidence="1 2">
    <name type="scientific">Blepharisma stoltei</name>
    <dbReference type="NCBI Taxonomy" id="1481888"/>
    <lineage>
        <taxon>Eukaryota</taxon>
        <taxon>Sar</taxon>
        <taxon>Alveolata</taxon>
        <taxon>Ciliophora</taxon>
        <taxon>Postciliodesmatophora</taxon>
        <taxon>Heterotrichea</taxon>
        <taxon>Heterotrichida</taxon>
        <taxon>Blepharismidae</taxon>
        <taxon>Blepharisma</taxon>
    </lineage>
</organism>
<evidence type="ECO:0000313" key="2">
    <source>
        <dbReference type="Proteomes" id="UP001162131"/>
    </source>
</evidence>